<evidence type="ECO:0000313" key="3">
    <source>
        <dbReference type="Proteomes" id="UP001205603"/>
    </source>
</evidence>
<gene>
    <name evidence="2" type="ORF">NMU02_08255</name>
</gene>
<evidence type="ECO:0000313" key="2">
    <source>
        <dbReference type="EMBL" id="MCP9612080.1"/>
    </source>
</evidence>
<comment type="caution">
    <text evidence="2">The sequence shown here is derived from an EMBL/GenBank/DDBJ whole genome shotgun (WGS) entry which is preliminary data.</text>
</comment>
<organism evidence="2 3">
    <name type="scientific">Coprobacter tertius</name>
    <dbReference type="NCBI Taxonomy" id="2944915"/>
    <lineage>
        <taxon>Bacteria</taxon>
        <taxon>Pseudomonadati</taxon>
        <taxon>Bacteroidota</taxon>
        <taxon>Bacteroidia</taxon>
        <taxon>Bacteroidales</taxon>
        <taxon>Barnesiellaceae</taxon>
        <taxon>Coprobacter</taxon>
    </lineage>
</organism>
<dbReference type="RefSeq" id="WP_255027327.1">
    <property type="nucleotide sequence ID" value="NZ_JANDHW010000007.1"/>
</dbReference>
<evidence type="ECO:0000256" key="1">
    <source>
        <dbReference type="SAM" id="SignalP"/>
    </source>
</evidence>
<dbReference type="EMBL" id="JANDHW010000007">
    <property type="protein sequence ID" value="MCP9612080.1"/>
    <property type="molecule type" value="Genomic_DNA"/>
</dbReference>
<reference evidence="2 3" key="1">
    <citation type="submission" date="2022-07" db="EMBL/GenBank/DDBJ databases">
        <title>Fecal culturing of patients with breast cancer.</title>
        <authorList>
            <person name="Teng N.M.Y."/>
            <person name="Kiu R."/>
            <person name="Evans R."/>
            <person name="Baker D.J."/>
            <person name="Zenner C."/>
            <person name="Robinson S.D."/>
            <person name="Hall L.J."/>
        </authorList>
    </citation>
    <scope>NUCLEOTIDE SEQUENCE [LARGE SCALE GENOMIC DNA]</scope>
    <source>
        <strain evidence="2 3">LH1063</strain>
    </source>
</reference>
<feature type="chain" id="PRO_5047254264" description="GLPGLI family protein" evidence="1">
    <location>
        <begin position="24"/>
        <end position="313"/>
    </location>
</feature>
<proteinExistence type="predicted"/>
<keyword evidence="3" id="KW-1185">Reference proteome</keyword>
<name>A0ABT1MHJ1_9BACT</name>
<keyword evidence="1" id="KW-0732">Signal</keyword>
<dbReference type="Proteomes" id="UP001205603">
    <property type="component" value="Unassembled WGS sequence"/>
</dbReference>
<sequence>MKLFRNIITFIITFLFLSQGVEAASPSDFFKKKNENTENEELSVEEIFMRTNFSTENCLLWPIGKTFIHVGNKLGLTLRPDTLLPDKEISYKDKIFTYKGSRDELIFGYMPSVNLIFECDGIIYKYESRKKRQEMERSTYRPLIPDLVPVSEIELAKKLLIGKTLYIKTSLWYNANGKEINGFKMVPVVITDILPGTNVLPIQFVFKTTDENEGRVFGVLSPDGIAGEFITFDQLFTFEDPKNKYKDISEEMWDSITQSKVKKGMTQQECRLAIGKPADIRQYLTTMGLREEWFYKTGAYLLFEDGILKNFRQ</sequence>
<feature type="signal peptide" evidence="1">
    <location>
        <begin position="1"/>
        <end position="23"/>
    </location>
</feature>
<accession>A0ABT1MHJ1</accession>
<evidence type="ECO:0008006" key="4">
    <source>
        <dbReference type="Google" id="ProtNLM"/>
    </source>
</evidence>
<protein>
    <recommendedName>
        <fullName evidence="4">GLPGLI family protein</fullName>
    </recommendedName>
</protein>